<dbReference type="Pfam" id="PF00583">
    <property type="entry name" value="Acetyltransf_1"/>
    <property type="match status" value="1"/>
</dbReference>
<organism evidence="2 3">
    <name type="scientific">Terrisporobacter hibernicus</name>
    <dbReference type="NCBI Taxonomy" id="2813371"/>
    <lineage>
        <taxon>Bacteria</taxon>
        <taxon>Bacillati</taxon>
        <taxon>Bacillota</taxon>
        <taxon>Clostridia</taxon>
        <taxon>Peptostreptococcales</taxon>
        <taxon>Peptostreptococcaceae</taxon>
        <taxon>Terrisporobacter</taxon>
    </lineage>
</organism>
<name>A0AAX2ZI67_9FIRM</name>
<dbReference type="Proteomes" id="UP001198983">
    <property type="component" value="Chromosome"/>
</dbReference>
<sequence length="178" mass="19837">MVKRVSTKNNLSVVLRSPKESDAKEIIEFYNIVGGETTYLSFGAGEYKVSPLQQECAITSVNESDNNTMILATIDDKIIAIGTISSNQKKKGKHVGELGIVIKEEYCNVGLGKIMMDELIDWCKSNGITTRISLSVRKDNPRAIELYKKCGFEIEGIQKNETYIDGEYFDIVLMGLIL</sequence>
<dbReference type="PANTHER" id="PTHR43415:SF3">
    <property type="entry name" value="GNAT-FAMILY ACETYLTRANSFERASE"/>
    <property type="match status" value="1"/>
</dbReference>
<accession>A0AAX2ZI67</accession>
<dbReference type="EC" id="2.3.1.-" evidence="2"/>
<feature type="domain" description="N-acetyltransferase" evidence="1">
    <location>
        <begin position="13"/>
        <end position="178"/>
    </location>
</feature>
<dbReference type="RefSeq" id="WP_228416115.1">
    <property type="nucleotide sequence ID" value="NZ_CP081135.1"/>
</dbReference>
<dbReference type="CDD" id="cd04301">
    <property type="entry name" value="NAT_SF"/>
    <property type="match status" value="1"/>
</dbReference>
<keyword evidence="2" id="KW-0808">Transferase</keyword>
<dbReference type="PANTHER" id="PTHR43415">
    <property type="entry name" value="SPERMIDINE N(1)-ACETYLTRANSFERASE"/>
    <property type="match status" value="1"/>
</dbReference>
<evidence type="ECO:0000313" key="3">
    <source>
        <dbReference type="Proteomes" id="UP001198983"/>
    </source>
</evidence>
<dbReference type="InterPro" id="IPR016181">
    <property type="entry name" value="Acyl_CoA_acyltransferase"/>
</dbReference>
<evidence type="ECO:0000313" key="2">
    <source>
        <dbReference type="EMBL" id="UEL47779.1"/>
    </source>
</evidence>
<dbReference type="InterPro" id="IPR000182">
    <property type="entry name" value="GNAT_dom"/>
</dbReference>
<evidence type="ECO:0000259" key="1">
    <source>
        <dbReference type="PROSITE" id="PS51186"/>
    </source>
</evidence>
<dbReference type="GO" id="GO:0016747">
    <property type="term" value="F:acyltransferase activity, transferring groups other than amino-acyl groups"/>
    <property type="evidence" value="ECO:0007669"/>
    <property type="project" value="InterPro"/>
</dbReference>
<keyword evidence="2" id="KW-0012">Acyltransferase</keyword>
<dbReference type="AlphaFoldDB" id="A0AAX2ZI67"/>
<dbReference type="Gene3D" id="3.40.630.30">
    <property type="match status" value="1"/>
</dbReference>
<protein>
    <submittedName>
        <fullName evidence="2">GNAT family N-acetyltransferase</fullName>
        <ecNumber evidence="2">2.3.1.-</ecNumber>
    </submittedName>
</protein>
<keyword evidence="3" id="KW-1185">Reference proteome</keyword>
<gene>
    <name evidence="2" type="ORF">JW646_19530</name>
</gene>
<proteinExistence type="predicted"/>
<dbReference type="KEGG" id="tem:JW646_19530"/>
<reference evidence="2 3" key="1">
    <citation type="journal article" date="2023" name="Int. J. Syst. Evol. Microbiol.">
        <title>Terrisporobacter hibernicus sp. nov., isolated from bovine faeces in Northern Ireland.</title>
        <authorList>
            <person name="Mitchell M."/>
            <person name="Nguyen S.V."/>
            <person name="Connor M."/>
            <person name="Fairley D.J."/>
            <person name="Donoghue O."/>
            <person name="Marshall H."/>
            <person name="Koolman L."/>
            <person name="McMullan G."/>
            <person name="Schaffer K.E."/>
            <person name="McGrath J.W."/>
            <person name="Fanning S."/>
        </authorList>
    </citation>
    <scope>NUCLEOTIDE SEQUENCE [LARGE SCALE GENOMIC DNA]</scope>
    <source>
        <strain evidence="2 3">MCA3</strain>
    </source>
</reference>
<dbReference type="SUPFAM" id="SSF55729">
    <property type="entry name" value="Acyl-CoA N-acyltransferases (Nat)"/>
    <property type="match status" value="1"/>
</dbReference>
<dbReference type="PROSITE" id="PS51186">
    <property type="entry name" value="GNAT"/>
    <property type="match status" value="1"/>
</dbReference>
<dbReference type="EMBL" id="CP081135">
    <property type="protein sequence ID" value="UEL47779.1"/>
    <property type="molecule type" value="Genomic_DNA"/>
</dbReference>